<dbReference type="Gene3D" id="3.90.190.10">
    <property type="entry name" value="Protein tyrosine phosphatase superfamily"/>
    <property type="match status" value="1"/>
</dbReference>
<comment type="caution">
    <text evidence="1">The sequence shown here is derived from an EMBL/GenBank/DDBJ whole genome shotgun (WGS) entry which is preliminary data.</text>
</comment>
<keyword evidence="2" id="KW-1185">Reference proteome</keyword>
<accession>A0AA88D6X9</accession>
<dbReference type="SUPFAM" id="SSF52799">
    <property type="entry name" value="(Phosphotyrosine protein) phosphatases II"/>
    <property type="match status" value="1"/>
</dbReference>
<dbReference type="EMBL" id="BTGU01000023">
    <property type="protein sequence ID" value="GMN46690.1"/>
    <property type="molecule type" value="Genomic_DNA"/>
</dbReference>
<dbReference type="InterPro" id="IPR029021">
    <property type="entry name" value="Prot-tyrosine_phosphatase-like"/>
</dbReference>
<gene>
    <name evidence="1" type="ORF">TIFTF001_015862</name>
</gene>
<dbReference type="Proteomes" id="UP001187192">
    <property type="component" value="Unassembled WGS sequence"/>
</dbReference>
<evidence type="ECO:0000313" key="1">
    <source>
        <dbReference type="EMBL" id="GMN46690.1"/>
    </source>
</evidence>
<sequence length="158" mass="18020">MEPIALGNQNDGRITQLTPNVFISRFGGVMNRRVLRDRNITGILIISRTLQKPPFRNVSARIISDYSLEQGFSFLDQALEANRNVVVTCGSDRPESAIFARAFLIRNFNMAFPQAEQMLSARGWNNYRPLNAIQRQKLQLFDNVLHGEEVVNPDEQDQ</sequence>
<evidence type="ECO:0000313" key="2">
    <source>
        <dbReference type="Proteomes" id="UP001187192"/>
    </source>
</evidence>
<proteinExistence type="predicted"/>
<reference evidence="1" key="1">
    <citation type="submission" date="2023-07" db="EMBL/GenBank/DDBJ databases">
        <title>draft genome sequence of fig (Ficus carica).</title>
        <authorList>
            <person name="Takahashi T."/>
            <person name="Nishimura K."/>
        </authorList>
    </citation>
    <scope>NUCLEOTIDE SEQUENCE</scope>
</reference>
<protein>
    <submittedName>
        <fullName evidence="1">Uncharacterized protein</fullName>
    </submittedName>
</protein>
<name>A0AA88D6X9_FICCA</name>
<organism evidence="1 2">
    <name type="scientific">Ficus carica</name>
    <name type="common">Common fig</name>
    <dbReference type="NCBI Taxonomy" id="3494"/>
    <lineage>
        <taxon>Eukaryota</taxon>
        <taxon>Viridiplantae</taxon>
        <taxon>Streptophyta</taxon>
        <taxon>Embryophyta</taxon>
        <taxon>Tracheophyta</taxon>
        <taxon>Spermatophyta</taxon>
        <taxon>Magnoliopsida</taxon>
        <taxon>eudicotyledons</taxon>
        <taxon>Gunneridae</taxon>
        <taxon>Pentapetalae</taxon>
        <taxon>rosids</taxon>
        <taxon>fabids</taxon>
        <taxon>Rosales</taxon>
        <taxon>Moraceae</taxon>
        <taxon>Ficeae</taxon>
        <taxon>Ficus</taxon>
    </lineage>
</organism>
<dbReference type="AlphaFoldDB" id="A0AA88D6X9"/>